<proteinExistence type="predicted"/>
<keyword evidence="2" id="KW-1185">Reference proteome</keyword>
<gene>
    <name evidence="1" type="ORF">GCM10011585_08350</name>
</gene>
<sequence length="370" mass="40606">MDGSAKGYRITSEVEGPPADHKLRAIQIVVRAKDWHPVQENFIVATEEATQTYEIAELDYQILPLSKFNSSLWDVVSDAPDNLLGQPAAPKSQPRVEKNGDTLVEALSRLDSIDALTNDQIEIEREGNTLKIRGVVSGDARKAAILTALGPILNLPDVYLDIQTAAEINHSQSKSNVKPLEAQRVDIPVNNLAITSSLRHYFATQRHLTGVTLDDAVQHFMAVAFDHSSQAQENASAVHLLMNAIPEDTQDTLSVAALKQWHTLVGRHAEVVEQQAVSLHDELSLITSSQSRNLSNQANVPVDGLHTQADHLYTLSNMNDKMLWNILVPPQNSGSAAAPSLTDLLHSLETEEHLSHQIMQSMQSSSFVQP</sequence>
<reference evidence="1" key="1">
    <citation type="journal article" date="2014" name="Int. J. Syst. Evol. Microbiol.">
        <title>Complete genome sequence of Corynebacterium casei LMG S-19264T (=DSM 44701T), isolated from a smear-ripened cheese.</title>
        <authorList>
            <consortium name="US DOE Joint Genome Institute (JGI-PGF)"/>
            <person name="Walter F."/>
            <person name="Albersmeier A."/>
            <person name="Kalinowski J."/>
            <person name="Ruckert C."/>
        </authorList>
    </citation>
    <scope>NUCLEOTIDE SEQUENCE</scope>
    <source>
        <strain evidence="1">CGMCC 1.12997</strain>
    </source>
</reference>
<comment type="caution">
    <text evidence="1">The sequence shown here is derived from an EMBL/GenBank/DDBJ whole genome shotgun (WGS) entry which is preliminary data.</text>
</comment>
<organism evidence="1 2">
    <name type="scientific">Edaphobacter dinghuensis</name>
    <dbReference type="NCBI Taxonomy" id="1560005"/>
    <lineage>
        <taxon>Bacteria</taxon>
        <taxon>Pseudomonadati</taxon>
        <taxon>Acidobacteriota</taxon>
        <taxon>Terriglobia</taxon>
        <taxon>Terriglobales</taxon>
        <taxon>Acidobacteriaceae</taxon>
        <taxon>Edaphobacter</taxon>
    </lineage>
</organism>
<protein>
    <submittedName>
        <fullName evidence="1">Uncharacterized protein</fullName>
    </submittedName>
</protein>
<dbReference type="AlphaFoldDB" id="A0A917H619"/>
<dbReference type="Proteomes" id="UP000647241">
    <property type="component" value="Unassembled WGS sequence"/>
</dbReference>
<evidence type="ECO:0000313" key="1">
    <source>
        <dbReference type="EMBL" id="GGG68694.1"/>
    </source>
</evidence>
<reference evidence="1" key="2">
    <citation type="submission" date="2020-09" db="EMBL/GenBank/DDBJ databases">
        <authorList>
            <person name="Sun Q."/>
            <person name="Zhou Y."/>
        </authorList>
    </citation>
    <scope>NUCLEOTIDE SEQUENCE</scope>
    <source>
        <strain evidence="1">CGMCC 1.12997</strain>
    </source>
</reference>
<name>A0A917H619_9BACT</name>
<dbReference type="EMBL" id="BMGT01000001">
    <property type="protein sequence ID" value="GGG68694.1"/>
    <property type="molecule type" value="Genomic_DNA"/>
</dbReference>
<accession>A0A917H619</accession>
<evidence type="ECO:0000313" key="2">
    <source>
        <dbReference type="Proteomes" id="UP000647241"/>
    </source>
</evidence>